<reference evidence="1 2" key="1">
    <citation type="submission" date="2018-10" db="EMBL/GenBank/DDBJ databases">
        <authorList>
            <person name="Criscuolo A."/>
        </authorList>
    </citation>
    <scope>NUCLEOTIDE SEQUENCE [LARGE SCALE GENOMIC DNA]</scope>
    <source>
        <strain evidence="1">DnA1</strain>
    </source>
</reference>
<dbReference type="InterPro" id="IPR014993">
    <property type="entry name" value="DUF1841"/>
</dbReference>
<dbReference type="Pfam" id="PF08897">
    <property type="entry name" value="DUF1841"/>
    <property type="match status" value="1"/>
</dbReference>
<name>A0A3P4B0N8_9BURK</name>
<keyword evidence="2" id="KW-1185">Reference proteome</keyword>
<evidence type="ECO:0000313" key="1">
    <source>
        <dbReference type="EMBL" id="VCU69867.1"/>
    </source>
</evidence>
<dbReference type="Proteomes" id="UP000277294">
    <property type="component" value="Unassembled WGS sequence"/>
</dbReference>
<dbReference type="AlphaFoldDB" id="A0A3P4B0N8"/>
<proteinExistence type="predicted"/>
<gene>
    <name evidence="1" type="ORF">PIGHUM_01932</name>
</gene>
<accession>A0A3P4B0N8</accession>
<protein>
    <recommendedName>
        <fullName evidence="3">DUF1841 domain-containing protein</fullName>
    </recommendedName>
</protein>
<evidence type="ECO:0000313" key="2">
    <source>
        <dbReference type="Proteomes" id="UP000277294"/>
    </source>
</evidence>
<dbReference type="EMBL" id="UWPJ01000016">
    <property type="protein sequence ID" value="VCU69867.1"/>
    <property type="molecule type" value="Genomic_DNA"/>
</dbReference>
<sequence>MMFNPTRDQVRRFFTDTWRKHRAGEVLTPLEAMALDWMLEHPEYHADLESPEAAQTDYSVEAGRTNPFLHLSMHLAIAEQLSIDHPPGIRAAYQKLAQRTNAHEAAHEVMECLGRVVWESQRLGTPLDTEAYIELIRQRAGA</sequence>
<organism evidence="1 2">
    <name type="scientific">Pigmentiphaga humi</name>
    <dbReference type="NCBI Taxonomy" id="2478468"/>
    <lineage>
        <taxon>Bacteria</taxon>
        <taxon>Pseudomonadati</taxon>
        <taxon>Pseudomonadota</taxon>
        <taxon>Betaproteobacteria</taxon>
        <taxon>Burkholderiales</taxon>
        <taxon>Alcaligenaceae</taxon>
        <taxon>Pigmentiphaga</taxon>
    </lineage>
</organism>
<evidence type="ECO:0008006" key="3">
    <source>
        <dbReference type="Google" id="ProtNLM"/>
    </source>
</evidence>